<feature type="domain" description="BHLH" evidence="2">
    <location>
        <begin position="152"/>
        <end position="220"/>
    </location>
</feature>
<feature type="compositionally biased region" description="Polar residues" evidence="1">
    <location>
        <begin position="37"/>
        <end position="52"/>
    </location>
</feature>
<dbReference type="SMART" id="SM00353">
    <property type="entry name" value="HLH"/>
    <property type="match status" value="1"/>
</dbReference>
<feature type="compositionally biased region" description="Low complexity" evidence="1">
    <location>
        <begin position="348"/>
        <end position="359"/>
    </location>
</feature>
<feature type="compositionally biased region" description="Low complexity" evidence="1">
    <location>
        <begin position="310"/>
        <end position="327"/>
    </location>
</feature>
<feature type="compositionally biased region" description="Low complexity" evidence="1">
    <location>
        <begin position="19"/>
        <end position="36"/>
    </location>
</feature>
<feature type="compositionally biased region" description="Polar residues" evidence="1">
    <location>
        <begin position="81"/>
        <end position="98"/>
    </location>
</feature>
<dbReference type="InterPro" id="IPR036638">
    <property type="entry name" value="HLH_DNA-bd_sf"/>
</dbReference>
<dbReference type="Pfam" id="PF00010">
    <property type="entry name" value="HLH"/>
    <property type="match status" value="1"/>
</dbReference>
<dbReference type="PaxDb" id="284590-Q6CNH5"/>
<reference evidence="3 4" key="1">
    <citation type="journal article" date="2004" name="Nature">
        <title>Genome evolution in yeasts.</title>
        <authorList>
            <consortium name="Genolevures"/>
            <person name="Dujon B."/>
            <person name="Sherman D."/>
            <person name="Fischer G."/>
            <person name="Durrens P."/>
            <person name="Casaregola S."/>
            <person name="Lafontaine I."/>
            <person name="de Montigny J."/>
            <person name="Marck C."/>
            <person name="Neuveglise C."/>
            <person name="Talla E."/>
            <person name="Goffard N."/>
            <person name="Frangeul L."/>
            <person name="Aigle M."/>
            <person name="Anthouard V."/>
            <person name="Babour A."/>
            <person name="Barbe V."/>
            <person name="Barnay S."/>
            <person name="Blanchin S."/>
            <person name="Beckerich J.M."/>
            <person name="Beyne E."/>
            <person name="Bleykasten C."/>
            <person name="Boisrame A."/>
            <person name="Boyer J."/>
            <person name="Cattolico L."/>
            <person name="Confanioleri F."/>
            <person name="de Daruvar A."/>
            <person name="Despons L."/>
            <person name="Fabre E."/>
            <person name="Fairhead C."/>
            <person name="Ferry-Dumazet H."/>
            <person name="Groppi A."/>
            <person name="Hantraye F."/>
            <person name="Hennequin C."/>
            <person name="Jauniaux N."/>
            <person name="Joyet P."/>
            <person name="Kachouri R."/>
            <person name="Kerrest A."/>
            <person name="Koszul R."/>
            <person name="Lemaire M."/>
            <person name="Lesur I."/>
            <person name="Ma L."/>
            <person name="Muller H."/>
            <person name="Nicaud J.M."/>
            <person name="Nikolski M."/>
            <person name="Oztas S."/>
            <person name="Ozier-Kalogeropoulos O."/>
            <person name="Pellenz S."/>
            <person name="Potier S."/>
            <person name="Richard G.F."/>
            <person name="Straub M.L."/>
            <person name="Suleau A."/>
            <person name="Swennene D."/>
            <person name="Tekaia F."/>
            <person name="Wesolowski-Louvel M."/>
            <person name="Westhof E."/>
            <person name="Wirth B."/>
            <person name="Zeniou-Meyer M."/>
            <person name="Zivanovic I."/>
            <person name="Bolotin-Fukuhara M."/>
            <person name="Thierry A."/>
            <person name="Bouchier C."/>
            <person name="Caudron B."/>
            <person name="Scarpelli C."/>
            <person name="Gaillardin C."/>
            <person name="Weissenbach J."/>
            <person name="Wincker P."/>
            <person name="Souciet J.L."/>
        </authorList>
    </citation>
    <scope>NUCLEOTIDE SEQUENCE [LARGE SCALE GENOMIC DNA]</scope>
    <source>
        <strain evidence="4">ATCC 8585 / CBS 2359 / DSM 70799 / NBRC 1267 / NRRL Y-1140 / WM37</strain>
    </source>
</reference>
<gene>
    <name evidence="3" type="ORF">KLLA0_E12541g</name>
</gene>
<evidence type="ECO:0000313" key="4">
    <source>
        <dbReference type="Proteomes" id="UP000000598"/>
    </source>
</evidence>
<dbReference type="AlphaFoldDB" id="Q6CNH5"/>
<dbReference type="Proteomes" id="UP000000598">
    <property type="component" value="Chromosome E"/>
</dbReference>
<evidence type="ECO:0000313" key="3">
    <source>
        <dbReference type="EMBL" id="CAG99601.1"/>
    </source>
</evidence>
<dbReference type="RefSeq" id="XP_454514.1">
    <property type="nucleotide sequence ID" value="XM_454514.1"/>
</dbReference>
<dbReference type="PANTHER" id="PTHR47336:SF2">
    <property type="entry name" value="TRANSCRIPTION FACTOR HMS1-RELATED"/>
    <property type="match status" value="1"/>
</dbReference>
<name>Q6CNH5_KLULA</name>
<feature type="region of interest" description="Disordered" evidence="1">
    <location>
        <begin position="1"/>
        <end position="98"/>
    </location>
</feature>
<organism evidence="3 4">
    <name type="scientific">Kluyveromyces lactis (strain ATCC 8585 / CBS 2359 / DSM 70799 / NBRC 1267 / NRRL Y-1140 / WM37)</name>
    <name type="common">Yeast</name>
    <name type="synonym">Candida sphaerica</name>
    <dbReference type="NCBI Taxonomy" id="284590"/>
    <lineage>
        <taxon>Eukaryota</taxon>
        <taxon>Fungi</taxon>
        <taxon>Dikarya</taxon>
        <taxon>Ascomycota</taxon>
        <taxon>Saccharomycotina</taxon>
        <taxon>Saccharomycetes</taxon>
        <taxon>Saccharomycetales</taxon>
        <taxon>Saccharomycetaceae</taxon>
        <taxon>Kluyveromyces</taxon>
    </lineage>
</organism>
<dbReference type="HOGENOM" id="CLU_696512_0_0_1"/>
<dbReference type="Gene3D" id="4.10.280.10">
    <property type="entry name" value="Helix-loop-helix DNA-binding domain"/>
    <property type="match status" value="1"/>
</dbReference>
<dbReference type="SUPFAM" id="SSF47459">
    <property type="entry name" value="HLH, helix-loop-helix DNA-binding domain"/>
    <property type="match status" value="1"/>
</dbReference>
<sequence length="396" mass="43471">MPLSDYAYANDKRTDDQVPGHVSGSVPGPGSQLSPLVSSSNALMNSDQLASVQQQQQQQQQHPNTYSNQNNNTAAGVPFSNLPQNTYKVTKASGPNANTGVGNNPNAVFNAAVTGLPVLPAIPGFTNHGALMTPLAPTVSGGGGAAVNHSGNTSSGHNDSEKKYRNNINTHFQFLRNSVPTLRWCDDNSIPVESLEGLAPPSKVNKVQILSKSHEYIKHLERKNSLLQQENEQLRMQLAQFMPGHHNSPGSPNMNHNSIMVPKQHQQPQQQSQQKQQQQRQQQQRQQQQQQPQQSNIQPQYQGNLQGSQSHSVTPPSSTKPSISSGPFYRQPGQVQGAHPSQGQGLIQSHGQGPSQQHSMYAIPPAPMHNHPSQQNYQFMKYQSYYQQPPHQNLDE</sequence>
<dbReference type="PROSITE" id="PS50888">
    <property type="entry name" value="BHLH"/>
    <property type="match status" value="1"/>
</dbReference>
<dbReference type="STRING" id="284590.Q6CNH5"/>
<accession>Q6CNH5</accession>
<feature type="region of interest" description="Disordered" evidence="1">
    <location>
        <begin position="242"/>
        <end position="396"/>
    </location>
</feature>
<keyword evidence="4" id="KW-1185">Reference proteome</keyword>
<feature type="compositionally biased region" description="Polar residues" evidence="1">
    <location>
        <begin position="248"/>
        <end position="258"/>
    </location>
</feature>
<dbReference type="InParanoid" id="Q6CNH5"/>
<protein>
    <submittedName>
        <fullName evidence="3">KLLA0E12541p</fullName>
    </submittedName>
</protein>
<feature type="compositionally biased region" description="Polar residues" evidence="1">
    <location>
        <begin position="384"/>
        <end position="396"/>
    </location>
</feature>
<dbReference type="PANTHER" id="PTHR47336">
    <property type="entry name" value="TRANSCRIPTION FACTOR HMS1-RELATED"/>
    <property type="match status" value="1"/>
</dbReference>
<evidence type="ECO:0000256" key="1">
    <source>
        <dbReference type="SAM" id="MobiDB-lite"/>
    </source>
</evidence>
<dbReference type="InterPro" id="IPR052099">
    <property type="entry name" value="Regulatory_TF_Diverse"/>
</dbReference>
<dbReference type="eggNOG" id="KOG2588">
    <property type="taxonomic scope" value="Eukaryota"/>
</dbReference>
<dbReference type="InterPro" id="IPR011598">
    <property type="entry name" value="bHLH_dom"/>
</dbReference>
<proteinExistence type="predicted"/>
<dbReference type="GeneID" id="2894584"/>
<dbReference type="EMBL" id="CR382125">
    <property type="protein sequence ID" value="CAG99601.1"/>
    <property type="molecule type" value="Genomic_DNA"/>
</dbReference>
<feature type="compositionally biased region" description="Low complexity" evidence="1">
    <location>
        <begin position="262"/>
        <end position="302"/>
    </location>
</feature>
<feature type="region of interest" description="Disordered" evidence="1">
    <location>
        <begin position="142"/>
        <end position="162"/>
    </location>
</feature>
<dbReference type="KEGG" id="kla:KLLA0_E12541g"/>
<dbReference type="GO" id="GO:0046983">
    <property type="term" value="F:protein dimerization activity"/>
    <property type="evidence" value="ECO:0007669"/>
    <property type="project" value="InterPro"/>
</dbReference>
<feature type="compositionally biased region" description="Polar residues" evidence="1">
    <location>
        <begin position="62"/>
        <end position="74"/>
    </location>
</feature>
<evidence type="ECO:0000259" key="2">
    <source>
        <dbReference type="PROSITE" id="PS50888"/>
    </source>
</evidence>